<feature type="compositionally biased region" description="Basic and acidic residues" evidence="1">
    <location>
        <begin position="1193"/>
        <end position="1216"/>
    </location>
</feature>
<feature type="compositionally biased region" description="Polar residues" evidence="1">
    <location>
        <begin position="1685"/>
        <end position="1694"/>
    </location>
</feature>
<feature type="compositionally biased region" description="Low complexity" evidence="1">
    <location>
        <begin position="1224"/>
        <end position="1233"/>
    </location>
</feature>
<keyword evidence="4" id="KW-1185">Reference proteome</keyword>
<dbReference type="InterPro" id="IPR051571">
    <property type="entry name" value="N-CoR_corepressor"/>
</dbReference>
<feature type="compositionally biased region" description="Low complexity" evidence="1">
    <location>
        <begin position="1431"/>
        <end position="1444"/>
    </location>
</feature>
<feature type="compositionally biased region" description="Basic and acidic residues" evidence="1">
    <location>
        <begin position="1580"/>
        <end position="1599"/>
    </location>
</feature>
<name>A0ABR2IFM5_9PEZI</name>
<feature type="compositionally biased region" description="Basic and acidic residues" evidence="1">
    <location>
        <begin position="474"/>
        <end position="485"/>
    </location>
</feature>
<feature type="compositionally biased region" description="Low complexity" evidence="1">
    <location>
        <begin position="693"/>
        <end position="735"/>
    </location>
</feature>
<sequence length="2210" mass="244108">MQGQDMMAIHVARDRATALLTATMTYSDGGPRRTSAETRVNNASFQANRDGFRDTLPRDTPRGPRALIDAPSGPSRGGDFRGRGRGGRGRGWRDDSRDRGRDRDIDFRDRREGPPYRDERSRERERDWRDRDSFRGRRPSPRGRSPPLGRDFRDARDPRDAPLGVDAERARRGSRDGPLSAGSSNSDPPFGPQSYRGGFGGRGRGRGRGDWGDRGRGRPFYEDRDRDRYGPGPRARSQDGRFRDRDRDDRDREGPRFMDSDIRSRDSRDDREARERDMRMKVDRTSHEPPQSARDVSPPPIAPAAPSFGSIPNRTPSISEASTGTVKAPPTGPRALKDERPPTGPAAISEARLPPTGPSKPAFPEVSPAIPSGPRAQRPGPSSKQWINPNLKRGPESPKASRSQSFVSNRFPGFRSDGPGDQQPEGDRRPRSSDTQAEFQSTSSDAPNRGAYQMEEGEEFDKGEIRTKPAGSLGDRDHKSDETSKVLESPTFAKPVRKGTDLGLPEVAKEIAADQKPAATNEEKPRVSRKPTLCNHQTRDHKRPQKKIKAPIIEQASDSDDEEMGDHIADQMGDTESKLKQLEVREDSVPLDAIVRHVSMSLEAVNKLVFESEGLLTMVGPIPDGAKIPPETAVEEVKPQPEEAPVDVVMEGQEESSAPEPVPESAPESAAPEPPRSEKAPSEKPPSEKAPSERAPSVRAPSVRASSVKAPSVRAPSVKASSVKASSVKAPSEKAQSPVLLKTPLPPSPAKAEVPHPSIEQDVDMMDHQPATADGDSSKAHDGDVVMEDAVEAPKADQAGSLLGVPKNGQTNGVVSPKSRRSSLYPGYEPPLSTDRSRGATSTPTPVEDDDETDIDDMDSRALDTVRVQMNTPPLSSLPDFDDKPWFEDQNFVKSLNTPATAFNAFLLQNFEDTAMEHIDEQQEQQKLYAANYEAYLRFTMSNDPAAVKSRERFTPGTTDAPSHKVGWNGETKPESTRRSRYASERDLERILEESRRVEDEKRERAERAEKEKYRIDAKEAIPPLQYQTPEERENEFYVDTTGYLEPNEIVAAWEVLPPVNNFTEEEVALFEKAYLEFPKQWGKVADPLPNRDFGTSIQFYYLKKEKDELNLKEKLKKRPRTRKRGRGKQRSSALVSELGNGDNEVEENHETGENGERRRPRRAAAPTFNSEATPATDGEATGTSTPSRRGAKHDGEKPERKQRGRRAAKDKEHKQQRANQTLAAAPSTPAATGKTNRSRSSSRVQPPADWAAAQQAQTGVIPNVFNQYEATPGTSAVPSPSIPAPFSAAKPIVSPERAIPSPVPGTISEVMAPPKLRPEPPQPSVPTPFDIKQPPSSDHKANSGASSYWSVPEMADFPALLSSFGSDWAAIANHMRTKTTVMVKNYYARKKGENPDWEGVVTEAENMKSRGEKLPLPPTPTPNVKKRYDTSTPTTRPISTPDTPMEDVPPPKMEQPPPAPPPPPPQAMSGRFSVPIAAQPPPASQSPFSQPPQTPVVPQQAPTTAPTPSQPLVQPVTQAMSPSVRPLRAPFAYPEREREPALQQPARTPLVQKVSQPSTPVAEPLNIRHPLPGSMMDSQPERQMVDLKPAKEQARQPERAPPLRVKQEPDAGGSPYETFVPSPGPGRMQPPRQESSPVIRNPEPPRVAPPASQAPFQAILQQPPGRFFNDMNPSPPVTRPLSALSRSVTTEMNSPGEHFNSPPTQPTPPVAAPMPPRPVERKTSSIMSLLNDDPPPRVPKRVNEVPAAAVSKPSPTPPPQNSRPPPPPPPPSHVRREQMSEAPAYPPYGRNPPPAPSSMPSLKPYNTASPQPQHQPLGTPRHMVMDPQAERAERDYFARQRQYSSPHQQAMNSPQISHPYPPQAQAAPMPYQPQPGYGYGGPAQQAPSAASPPPQYGGHIPVTRAHEPPPPPPGREMVREMPRDMPRDMPREMRNEMAREMGREMGHGRDSSRDMGREMGHSRDMSREMGREMGHSRDMSREMNREMAAREMGWPGSHPAHGIPPQQQQPPPQWGAPKMSQPPPAQSPWAAQHATTPKPPPPSSSVPPQPTWAAPPAPPRGHDPRGHDPRDVMNLRDARDLYPQHRQMQPPMQPQYAPVSRAPEPPPAQTPVYPRYATPAPGRDPRDPGPPPRSYTPSAYDARSAYATPVQDPREMQLREQQMQQQQQHQQQMQQQQQQQQHQSVLQQQLRPQDRNMYDGRQPPDRYGR</sequence>
<reference evidence="3 4" key="1">
    <citation type="journal article" date="2024" name="IMA Fungus">
        <title>Apiospora arundinis, a panoply of carbohydrate-active enzymes and secondary metabolites.</title>
        <authorList>
            <person name="Sorensen T."/>
            <person name="Petersen C."/>
            <person name="Muurmann A.T."/>
            <person name="Christiansen J.V."/>
            <person name="Brundto M.L."/>
            <person name="Overgaard C.K."/>
            <person name="Boysen A.T."/>
            <person name="Wollenberg R.D."/>
            <person name="Larsen T.O."/>
            <person name="Sorensen J.L."/>
            <person name="Nielsen K.L."/>
            <person name="Sondergaard T.E."/>
        </authorList>
    </citation>
    <scope>NUCLEOTIDE SEQUENCE [LARGE SCALE GENOMIC DNA]</scope>
    <source>
        <strain evidence="3 4">AAU 773</strain>
    </source>
</reference>
<feature type="compositionally biased region" description="Basic and acidic residues" evidence="1">
    <location>
        <begin position="972"/>
        <end position="985"/>
    </location>
</feature>
<dbReference type="PANTHER" id="PTHR13992:SF39">
    <property type="entry name" value="SMRTER, ISOFORM G"/>
    <property type="match status" value="1"/>
</dbReference>
<dbReference type="Gene3D" id="1.20.58.1880">
    <property type="match status" value="1"/>
</dbReference>
<feature type="compositionally biased region" description="Low complexity" evidence="1">
    <location>
        <begin position="2028"/>
        <end position="2037"/>
    </location>
</feature>
<feature type="region of interest" description="Disordered" evidence="1">
    <location>
        <begin position="1390"/>
        <end position="1930"/>
    </location>
</feature>
<feature type="domain" description="Myb-like" evidence="2">
    <location>
        <begin position="1346"/>
        <end position="1394"/>
    </location>
</feature>
<dbReference type="EMBL" id="JAPCWZ010000005">
    <property type="protein sequence ID" value="KAK8862137.1"/>
    <property type="molecule type" value="Genomic_DNA"/>
</dbReference>
<feature type="compositionally biased region" description="Pro residues" evidence="1">
    <location>
        <begin position="2038"/>
        <end position="2060"/>
    </location>
</feature>
<feature type="compositionally biased region" description="Basic and acidic residues" evidence="1">
    <location>
        <begin position="150"/>
        <end position="175"/>
    </location>
</feature>
<feature type="compositionally biased region" description="Pro residues" evidence="1">
    <location>
        <begin position="1755"/>
        <end position="1773"/>
    </location>
</feature>
<feature type="compositionally biased region" description="Basic and acidic residues" evidence="1">
    <location>
        <begin position="2193"/>
        <end position="2210"/>
    </location>
</feature>
<evidence type="ECO:0000313" key="4">
    <source>
        <dbReference type="Proteomes" id="UP001390339"/>
    </source>
</evidence>
<feature type="compositionally biased region" description="Polar residues" evidence="1">
    <location>
        <begin position="1799"/>
        <end position="1817"/>
    </location>
</feature>
<dbReference type="SUPFAM" id="SSF46689">
    <property type="entry name" value="Homeodomain-like"/>
    <property type="match status" value="2"/>
</dbReference>
<dbReference type="InterPro" id="IPR001005">
    <property type="entry name" value="SANT/Myb"/>
</dbReference>
<feature type="compositionally biased region" description="Polar residues" evidence="1">
    <location>
        <begin position="313"/>
        <end position="325"/>
    </location>
</feature>
<keyword evidence="3" id="KW-0675">Receptor</keyword>
<feature type="compositionally biased region" description="Pro residues" evidence="1">
    <location>
        <begin position="2008"/>
        <end position="2027"/>
    </location>
</feature>
<feature type="compositionally biased region" description="Basic and acidic residues" evidence="1">
    <location>
        <begin position="1829"/>
        <end position="1839"/>
    </location>
</feature>
<evidence type="ECO:0000259" key="2">
    <source>
        <dbReference type="SMART" id="SM00717"/>
    </source>
</evidence>
<evidence type="ECO:0000256" key="1">
    <source>
        <dbReference type="SAM" id="MobiDB-lite"/>
    </source>
</evidence>
<dbReference type="SMART" id="SM00717">
    <property type="entry name" value="SANT"/>
    <property type="match status" value="2"/>
</dbReference>
<feature type="compositionally biased region" description="Basic and acidic residues" evidence="1">
    <location>
        <begin position="207"/>
        <end position="229"/>
    </location>
</feature>
<dbReference type="Proteomes" id="UP001390339">
    <property type="component" value="Unassembled WGS sequence"/>
</dbReference>
<evidence type="ECO:0000313" key="3">
    <source>
        <dbReference type="EMBL" id="KAK8862137.1"/>
    </source>
</evidence>
<feature type="region of interest" description="Disordered" evidence="1">
    <location>
        <begin position="1113"/>
        <end position="1256"/>
    </location>
</feature>
<feature type="compositionally biased region" description="Pro residues" evidence="1">
    <location>
        <begin position="1448"/>
        <end position="1467"/>
    </location>
</feature>
<feature type="compositionally biased region" description="Basic and acidic residues" evidence="1">
    <location>
        <begin position="1942"/>
        <end position="1990"/>
    </location>
</feature>
<dbReference type="CDD" id="cd00167">
    <property type="entry name" value="SANT"/>
    <property type="match status" value="1"/>
</dbReference>
<feature type="region of interest" description="Disordered" evidence="1">
    <location>
        <begin position="621"/>
        <end position="861"/>
    </location>
</feature>
<feature type="compositionally biased region" description="Pro residues" evidence="1">
    <location>
        <begin position="1704"/>
        <end position="1718"/>
    </location>
</feature>
<comment type="caution">
    <text evidence="3">The sequence shown here is derived from an EMBL/GenBank/DDBJ whole genome shotgun (WGS) entry which is preliminary data.</text>
</comment>
<feature type="compositionally biased region" description="Low complexity" evidence="1">
    <location>
        <begin position="1497"/>
        <end position="1512"/>
    </location>
</feature>
<organism evidence="3 4">
    <name type="scientific">Apiospora arundinis</name>
    <dbReference type="NCBI Taxonomy" id="335852"/>
    <lineage>
        <taxon>Eukaryota</taxon>
        <taxon>Fungi</taxon>
        <taxon>Dikarya</taxon>
        <taxon>Ascomycota</taxon>
        <taxon>Pezizomycotina</taxon>
        <taxon>Sordariomycetes</taxon>
        <taxon>Xylariomycetidae</taxon>
        <taxon>Amphisphaeriales</taxon>
        <taxon>Apiosporaceae</taxon>
        <taxon>Apiospora</taxon>
    </lineage>
</organism>
<feature type="compositionally biased region" description="Polar residues" evidence="1">
    <location>
        <begin position="433"/>
        <end position="446"/>
    </location>
</feature>
<dbReference type="Gene3D" id="1.10.10.60">
    <property type="entry name" value="Homeodomain-like"/>
    <property type="match status" value="1"/>
</dbReference>
<feature type="compositionally biased region" description="Pro residues" evidence="1">
    <location>
        <begin position="1785"/>
        <end position="1798"/>
    </location>
</feature>
<feature type="compositionally biased region" description="Basic residues" evidence="1">
    <location>
        <begin position="539"/>
        <end position="549"/>
    </location>
</feature>
<feature type="compositionally biased region" description="Polar residues" evidence="1">
    <location>
        <begin position="37"/>
        <end position="47"/>
    </location>
</feature>
<feature type="region of interest" description="Disordered" evidence="1">
    <location>
        <begin position="25"/>
        <end position="585"/>
    </location>
</feature>
<feature type="compositionally biased region" description="Polar residues" evidence="1">
    <location>
        <begin position="1234"/>
        <end position="1245"/>
    </location>
</feature>
<proteinExistence type="predicted"/>
<feature type="compositionally biased region" description="Basic and acidic residues" evidence="1">
    <location>
        <begin position="1147"/>
        <end position="1158"/>
    </location>
</feature>
<feature type="domain" description="Myb-like" evidence="2">
    <location>
        <begin position="1059"/>
        <end position="1107"/>
    </location>
</feature>
<feature type="compositionally biased region" description="Polar residues" evidence="1">
    <location>
        <begin position="1842"/>
        <end position="1857"/>
    </location>
</feature>
<dbReference type="InterPro" id="IPR009057">
    <property type="entry name" value="Homeodomain-like_sf"/>
</dbReference>
<feature type="compositionally biased region" description="Basic and acidic residues" evidence="1">
    <location>
        <begin position="1917"/>
        <end position="1930"/>
    </location>
</feature>
<feature type="region of interest" description="Disordered" evidence="1">
    <location>
        <begin position="953"/>
        <end position="985"/>
    </location>
</feature>
<dbReference type="PANTHER" id="PTHR13992">
    <property type="entry name" value="NUCLEAR RECEPTOR CO-REPRESSOR RELATED NCOR"/>
    <property type="match status" value="1"/>
</dbReference>
<feature type="compositionally biased region" description="Basic residues" evidence="1">
    <location>
        <begin position="1115"/>
        <end position="1130"/>
    </location>
</feature>
<gene>
    <name evidence="3" type="ORF">PGQ11_008372</name>
</gene>
<feature type="compositionally biased region" description="Basic and acidic residues" evidence="1">
    <location>
        <begin position="236"/>
        <end position="287"/>
    </location>
</feature>
<feature type="compositionally biased region" description="Basic and acidic residues" evidence="1">
    <location>
        <begin position="675"/>
        <end position="692"/>
    </location>
</feature>
<feature type="compositionally biased region" description="Basic and acidic residues" evidence="1">
    <location>
        <begin position="50"/>
        <end position="62"/>
    </location>
</feature>
<feature type="compositionally biased region" description="Basic and acidic residues" evidence="1">
    <location>
        <begin position="565"/>
        <end position="585"/>
    </location>
</feature>
<feature type="compositionally biased region" description="Basic and acidic residues" evidence="1">
    <location>
        <begin position="2061"/>
        <end position="2084"/>
    </location>
</feature>
<feature type="region of interest" description="Disordered" evidence="1">
    <location>
        <begin position="1942"/>
        <end position="2210"/>
    </location>
</feature>
<feature type="compositionally biased region" description="Low complexity" evidence="1">
    <location>
        <begin position="2085"/>
        <end position="2099"/>
    </location>
</feature>
<protein>
    <submittedName>
        <fullName evidence="3">Nuclear receptor corepressor 1</fullName>
    </submittedName>
</protein>
<accession>A0ABR2IFM5</accession>
<feature type="compositionally biased region" description="Low complexity" evidence="1">
    <location>
        <begin position="2162"/>
        <end position="2191"/>
    </location>
</feature>
<feature type="compositionally biased region" description="Low complexity" evidence="1">
    <location>
        <begin position="655"/>
        <end position="671"/>
    </location>
</feature>
<feature type="compositionally biased region" description="Pro residues" evidence="1">
    <location>
        <begin position="1479"/>
        <end position="1496"/>
    </location>
</feature>
<feature type="compositionally biased region" description="Acidic residues" evidence="1">
    <location>
        <begin position="847"/>
        <end position="857"/>
    </location>
</feature>
<feature type="compositionally biased region" description="Basic and acidic residues" evidence="1">
    <location>
        <begin position="91"/>
        <end position="135"/>
    </location>
</feature>
<feature type="region of interest" description="Disordered" evidence="1">
    <location>
        <begin position="1296"/>
        <end position="1348"/>
    </location>
</feature>